<dbReference type="EMBL" id="JHQK01000013">
    <property type="protein sequence ID" value="KHN66256.1"/>
    <property type="molecule type" value="Genomic_DNA"/>
</dbReference>
<name>A0A0B2U5S7_9GAMM</name>
<protein>
    <submittedName>
        <fullName evidence="2">Ketosteroid isomerase</fullName>
    </submittedName>
</protein>
<dbReference type="Gene3D" id="3.10.450.50">
    <property type="match status" value="1"/>
</dbReference>
<dbReference type="Pfam" id="PF14534">
    <property type="entry name" value="DUF4440"/>
    <property type="match status" value="1"/>
</dbReference>
<gene>
    <name evidence="2" type="ORF">DH17_02730</name>
</gene>
<dbReference type="SUPFAM" id="SSF54427">
    <property type="entry name" value="NTF2-like"/>
    <property type="match status" value="1"/>
</dbReference>
<comment type="caution">
    <text evidence="2">The sequence shown here is derived from an EMBL/GenBank/DDBJ whole genome shotgun (WGS) entry which is preliminary data.</text>
</comment>
<dbReference type="Proteomes" id="UP000031012">
    <property type="component" value="Unassembled WGS sequence"/>
</dbReference>
<evidence type="ECO:0000313" key="2">
    <source>
        <dbReference type="EMBL" id="KHN66256.1"/>
    </source>
</evidence>
<sequence length="121" mass="14245">MDNILIQNLENERFQSIVEKRYEDFAKLAHPEMTYTHTSGITDTKETYLEKLFGGYYDYKWIKHPINKIKIIGNLALVFGEMHSELRAGNSEKNLKNKSLAVWIKENDSWLFYAYQPTPLP</sequence>
<keyword evidence="2" id="KW-0413">Isomerase</keyword>
<dbReference type="GO" id="GO:0016853">
    <property type="term" value="F:isomerase activity"/>
    <property type="evidence" value="ECO:0007669"/>
    <property type="project" value="UniProtKB-KW"/>
</dbReference>
<dbReference type="InterPro" id="IPR027843">
    <property type="entry name" value="DUF4440"/>
</dbReference>
<evidence type="ECO:0000259" key="1">
    <source>
        <dbReference type="Pfam" id="PF14534"/>
    </source>
</evidence>
<reference evidence="2 3" key="1">
    <citation type="submission" date="2014-03" db="EMBL/GenBank/DDBJ databases">
        <title>Genome sequence of the diesel-degrader and plant-growth promoter Acinetobacter oleivorans PF-1 isolated from the roots of poplar tree.</title>
        <authorList>
            <person name="Gkorezis P."/>
            <person name="van Hamme J."/>
            <person name="Rineau F."/>
            <person name="Vangronsveld J."/>
            <person name="Francetti A."/>
        </authorList>
    </citation>
    <scope>NUCLEOTIDE SEQUENCE [LARGE SCALE GENOMIC DNA]</scope>
    <source>
        <strain evidence="2 3">PF1</strain>
    </source>
</reference>
<proteinExistence type="predicted"/>
<evidence type="ECO:0000313" key="3">
    <source>
        <dbReference type="Proteomes" id="UP000031012"/>
    </source>
</evidence>
<organism evidence="2 3">
    <name type="scientific">Acinetobacter oleivorans</name>
    <dbReference type="NCBI Taxonomy" id="1148157"/>
    <lineage>
        <taxon>Bacteria</taxon>
        <taxon>Pseudomonadati</taxon>
        <taxon>Pseudomonadota</taxon>
        <taxon>Gammaproteobacteria</taxon>
        <taxon>Moraxellales</taxon>
        <taxon>Moraxellaceae</taxon>
        <taxon>Acinetobacter</taxon>
    </lineage>
</organism>
<feature type="domain" description="DUF4440" evidence="1">
    <location>
        <begin position="6"/>
        <end position="111"/>
    </location>
</feature>
<dbReference type="InterPro" id="IPR032710">
    <property type="entry name" value="NTF2-like_dom_sf"/>
</dbReference>
<dbReference type="AlphaFoldDB" id="A0A0B2U5S7"/>
<accession>A0A0B2U5S7</accession>